<keyword evidence="1" id="KW-0704">Schiff base</keyword>
<organism evidence="2 3">
    <name type="scientific">Calidithermus roseus</name>
    <dbReference type="NCBI Taxonomy" id="1644118"/>
    <lineage>
        <taxon>Bacteria</taxon>
        <taxon>Thermotogati</taxon>
        <taxon>Deinococcota</taxon>
        <taxon>Deinococci</taxon>
        <taxon>Thermales</taxon>
        <taxon>Thermaceae</taxon>
        <taxon>Calidithermus</taxon>
    </lineage>
</organism>
<dbReference type="PANTHER" id="PTHR10683:SF40">
    <property type="entry name" value="FRUCTOSE-6-PHOSPHATE ALDOLASE 1-RELATED"/>
    <property type="match status" value="1"/>
</dbReference>
<evidence type="ECO:0000256" key="1">
    <source>
        <dbReference type="ARBA" id="ARBA00023270"/>
    </source>
</evidence>
<protein>
    <submittedName>
        <fullName evidence="2">Transaldolase</fullName>
        <ecNumber evidence="2">2.2.1.2</ecNumber>
    </submittedName>
</protein>
<comment type="caution">
    <text evidence="2">The sequence shown here is derived from an EMBL/GenBank/DDBJ whole genome shotgun (WGS) entry which is preliminary data.</text>
</comment>
<dbReference type="EMBL" id="QWLA01000051">
    <property type="protein sequence ID" value="RIH84818.1"/>
    <property type="molecule type" value="Genomic_DNA"/>
</dbReference>
<dbReference type="PANTHER" id="PTHR10683">
    <property type="entry name" value="TRANSALDOLASE"/>
    <property type="match status" value="1"/>
</dbReference>
<sequence length="217" mass="23649">MRLYLDTADRHLAEPLLRTGLFWGVTTNPLLLQAVGLKTAQLPEFYAWATDLGANEVFFQSWGSDAANLIEWGLELRSIGERVVVKLPATQAGCQAASELLRQGCPVLLTAVYTPAQALLGAAAGVQYIAPYLGRIADAGRNARAEVALMQRLLRELGNPTQILLASLRHLDDVVAMSQEGVRAFTLSPVVARQFFDEPLTEEAVIAFEQAMKEVLS</sequence>
<evidence type="ECO:0000313" key="3">
    <source>
        <dbReference type="Proteomes" id="UP000265341"/>
    </source>
</evidence>
<accession>A0A399ELH4</accession>
<dbReference type="SUPFAM" id="SSF51569">
    <property type="entry name" value="Aldolase"/>
    <property type="match status" value="1"/>
</dbReference>
<dbReference type="GO" id="GO:0004801">
    <property type="term" value="F:transaldolase activity"/>
    <property type="evidence" value="ECO:0007669"/>
    <property type="project" value="UniProtKB-EC"/>
</dbReference>
<dbReference type="OrthoDB" id="9807051at2"/>
<gene>
    <name evidence="2" type="primary">tal_2</name>
    <name evidence="2" type="ORF">Mrose_02477</name>
</gene>
<dbReference type="Gene3D" id="3.20.20.70">
    <property type="entry name" value="Aldolase class I"/>
    <property type="match status" value="1"/>
</dbReference>
<proteinExistence type="predicted"/>
<reference evidence="2 3" key="1">
    <citation type="submission" date="2018-08" db="EMBL/GenBank/DDBJ databases">
        <title>Meiothermus roseus NBRC 110900 genome sequencing project.</title>
        <authorList>
            <person name="Da Costa M.S."/>
            <person name="Albuquerque L."/>
            <person name="Raposo P."/>
            <person name="Froufe H.J.C."/>
            <person name="Barroso C.S."/>
            <person name="Egas C."/>
        </authorList>
    </citation>
    <scope>NUCLEOTIDE SEQUENCE [LARGE SCALE GENOMIC DNA]</scope>
    <source>
        <strain evidence="2 3">NBRC 110900</strain>
    </source>
</reference>
<dbReference type="InterPro" id="IPR001585">
    <property type="entry name" value="TAL/FSA"/>
</dbReference>
<dbReference type="GO" id="GO:0005975">
    <property type="term" value="P:carbohydrate metabolic process"/>
    <property type="evidence" value="ECO:0007669"/>
    <property type="project" value="InterPro"/>
</dbReference>
<dbReference type="EC" id="2.2.1.2" evidence="2"/>
<keyword evidence="2" id="KW-0808">Transferase</keyword>
<dbReference type="RefSeq" id="WP_119278730.1">
    <property type="nucleotide sequence ID" value="NZ_QWLA01000051.1"/>
</dbReference>
<keyword evidence="3" id="KW-1185">Reference proteome</keyword>
<evidence type="ECO:0000313" key="2">
    <source>
        <dbReference type="EMBL" id="RIH84818.1"/>
    </source>
</evidence>
<name>A0A399ELH4_9DEIN</name>
<dbReference type="Pfam" id="PF00923">
    <property type="entry name" value="TAL_FSA"/>
    <property type="match status" value="1"/>
</dbReference>
<dbReference type="Proteomes" id="UP000265341">
    <property type="component" value="Unassembled WGS sequence"/>
</dbReference>
<dbReference type="AlphaFoldDB" id="A0A399ELH4"/>
<dbReference type="InterPro" id="IPR013785">
    <property type="entry name" value="Aldolase_TIM"/>
</dbReference>